<dbReference type="Pfam" id="PF09362">
    <property type="entry name" value="DUF1996"/>
    <property type="match status" value="1"/>
</dbReference>
<sequence>MGGNGFGFQMDYASTQLSTCSSCTVTHDMSNYWVPTLYYKAQNGSFISVNQNGGATIYYLQRSDPADANYPHLEAFPEGFRMVAGDPSLRSYNDTNEQNAITFACLGTNTAETNGFPNMKCPDGIRAQVFFPSCWNGVDLDSADHKSHMAYPSGVDHGSCPGNFTRLVSIFYEVIWNTPDFDDMWYGDSQPFLLSNGDPTGYGYHGDFVNGWNVSTLQTAVDNCNDNSGVIEKCPYFDFVTDTAAEACVIPPSIDEQVFGVMSKLPGCNTPQNGPSRALAQSDCGAPTQIGQPQLPYVDLTSSKGFAYVGCGSDPGGQPRTLQGGQVNNATGMTVEYCVDYCVSQGFSVAGIEFSSQCFCDNSIPADRAPIPSLVGNCAMPCSGNSKEICGGASLISLYKKCQGSSCANVDLPIINGSVPANSAALPSTSSAVTSATSSSGVLPTGDSTPATSSSISTASAETNPLMAAGTLLTTTSISVPTVSDAPTQNTILGAGHAPVPHTIVTIIPIRIVLLKVIPHQLPRLRKLSRLLRACGRLGIISLAGASYMPVSTYRSLDQTPREPQDNALTDPELDVDPACDNDDITLMLRESSETNGASLKIAIMTSCGTGSQFLGTGI</sequence>
<organism evidence="3 4">
    <name type="scientific">Lachnellula arida</name>
    <dbReference type="NCBI Taxonomy" id="1316785"/>
    <lineage>
        <taxon>Eukaryota</taxon>
        <taxon>Fungi</taxon>
        <taxon>Dikarya</taxon>
        <taxon>Ascomycota</taxon>
        <taxon>Pezizomycotina</taxon>
        <taxon>Leotiomycetes</taxon>
        <taxon>Helotiales</taxon>
        <taxon>Lachnaceae</taxon>
        <taxon>Lachnellula</taxon>
    </lineage>
</organism>
<dbReference type="InterPro" id="IPR018535">
    <property type="entry name" value="DUF1996"/>
</dbReference>
<name>A0A8T9BA91_9HELO</name>
<dbReference type="PANTHER" id="PTHR43662">
    <property type="match status" value="1"/>
</dbReference>
<dbReference type="PROSITE" id="PS51212">
    <property type="entry name" value="WSC"/>
    <property type="match status" value="1"/>
</dbReference>
<proteinExistence type="predicted"/>
<dbReference type="PANTHER" id="PTHR43662:SF3">
    <property type="entry name" value="DOMAIN PROTEIN, PUTATIVE (AFU_ORTHOLOGUE AFUA_6G11970)-RELATED"/>
    <property type="match status" value="1"/>
</dbReference>
<dbReference type="SMART" id="SM00321">
    <property type="entry name" value="WSC"/>
    <property type="match status" value="1"/>
</dbReference>
<dbReference type="Proteomes" id="UP000469559">
    <property type="component" value="Unassembled WGS sequence"/>
</dbReference>
<gene>
    <name evidence="3" type="ORF">LARI1_G003116</name>
</gene>
<dbReference type="OrthoDB" id="74764at2759"/>
<dbReference type="EMBL" id="QGMF01000310">
    <property type="protein sequence ID" value="TVY16920.1"/>
    <property type="molecule type" value="Genomic_DNA"/>
</dbReference>
<feature type="region of interest" description="Disordered" evidence="1">
    <location>
        <begin position="556"/>
        <end position="575"/>
    </location>
</feature>
<dbReference type="Pfam" id="PF01822">
    <property type="entry name" value="WSC"/>
    <property type="match status" value="1"/>
</dbReference>
<feature type="domain" description="WSC" evidence="2">
    <location>
        <begin position="305"/>
        <end position="402"/>
    </location>
</feature>
<evidence type="ECO:0000256" key="1">
    <source>
        <dbReference type="SAM" id="MobiDB-lite"/>
    </source>
</evidence>
<accession>A0A8T9BA91</accession>
<evidence type="ECO:0000259" key="2">
    <source>
        <dbReference type="PROSITE" id="PS51212"/>
    </source>
</evidence>
<reference evidence="3 4" key="1">
    <citation type="submission" date="2018-05" db="EMBL/GenBank/DDBJ databases">
        <title>Whole genome sequencing for identification of molecular markers to develop diagnostic detection tools for the regulated plant pathogen Lachnellula willkommii.</title>
        <authorList>
            <person name="Giroux E."/>
            <person name="Bilodeau G."/>
        </authorList>
    </citation>
    <scope>NUCLEOTIDE SEQUENCE [LARGE SCALE GENOMIC DNA]</scope>
    <source>
        <strain evidence="3 4">CBS 203.66</strain>
    </source>
</reference>
<evidence type="ECO:0000313" key="3">
    <source>
        <dbReference type="EMBL" id="TVY16920.1"/>
    </source>
</evidence>
<evidence type="ECO:0000313" key="4">
    <source>
        <dbReference type="Proteomes" id="UP000469559"/>
    </source>
</evidence>
<feature type="compositionally biased region" description="Low complexity" evidence="1">
    <location>
        <begin position="448"/>
        <end position="459"/>
    </location>
</feature>
<feature type="region of interest" description="Disordered" evidence="1">
    <location>
        <begin position="437"/>
        <end position="459"/>
    </location>
</feature>
<dbReference type="InterPro" id="IPR002889">
    <property type="entry name" value="WSC_carb-bd"/>
</dbReference>
<dbReference type="AlphaFoldDB" id="A0A8T9BA91"/>
<keyword evidence="4" id="KW-1185">Reference proteome</keyword>
<protein>
    <submittedName>
        <fullName evidence="3">WSC domain-containing protein</fullName>
    </submittedName>
</protein>
<comment type="caution">
    <text evidence="3">The sequence shown here is derived from an EMBL/GenBank/DDBJ whole genome shotgun (WGS) entry which is preliminary data.</text>
</comment>